<name>C3X3X1_9BURK</name>
<reference evidence="2" key="1">
    <citation type="submission" date="2011-10" db="EMBL/GenBank/DDBJ databases">
        <title>The Genome Sequence of Oxalobacter formigenes HOxBLS.</title>
        <authorList>
            <consortium name="The Broad Institute Genome Sequencing Platform"/>
            <person name="Earl A."/>
            <person name="Ward D."/>
            <person name="Feldgarden M."/>
            <person name="Gevers D."/>
            <person name="Allison M.J."/>
            <person name="Humphrey S."/>
            <person name="Young S.K."/>
            <person name="Zeng Q."/>
            <person name="Gargeya S."/>
            <person name="Fitzgerald M."/>
            <person name="Haas B."/>
            <person name="Abouelleil A."/>
            <person name="Alvarado L."/>
            <person name="Arachchi H.M."/>
            <person name="Berlin A."/>
            <person name="Brown A."/>
            <person name="Chapman S.B."/>
            <person name="Chen Z."/>
            <person name="Dunbar C."/>
            <person name="Freedman E."/>
            <person name="Gearin G."/>
            <person name="Goldberg J."/>
            <person name="Griggs A."/>
            <person name="Gujja S."/>
            <person name="Heiman D."/>
            <person name="Howarth C."/>
            <person name="Larson L."/>
            <person name="Lui A."/>
            <person name="MacDonald P.J.P."/>
            <person name="Montmayeur A."/>
            <person name="Murphy C."/>
            <person name="Neiman D."/>
            <person name="Pearson M."/>
            <person name="Priest M."/>
            <person name="Roberts A."/>
            <person name="Saif S."/>
            <person name="Shea T."/>
            <person name="Shenoy N."/>
            <person name="Sisk P."/>
            <person name="Stolte C."/>
            <person name="Sykes S."/>
            <person name="Wortman J."/>
            <person name="Nusbaum C."/>
            <person name="Birren B."/>
        </authorList>
    </citation>
    <scope>NUCLEOTIDE SEQUENCE [LARGE SCALE GENOMIC DNA]</scope>
    <source>
        <strain evidence="2">HOxBLS</strain>
    </source>
</reference>
<accession>C3X3X1</accession>
<feature type="region of interest" description="Disordered" evidence="1">
    <location>
        <begin position="18"/>
        <end position="63"/>
    </location>
</feature>
<dbReference type="AlphaFoldDB" id="C3X3X1"/>
<organism evidence="2 3">
    <name type="scientific">Oxalobacter paraformigenes</name>
    <dbReference type="NCBI Taxonomy" id="556268"/>
    <lineage>
        <taxon>Bacteria</taxon>
        <taxon>Pseudomonadati</taxon>
        <taxon>Pseudomonadota</taxon>
        <taxon>Betaproteobacteria</taxon>
        <taxon>Burkholderiales</taxon>
        <taxon>Oxalobacteraceae</taxon>
        <taxon>Oxalobacter</taxon>
    </lineage>
</organism>
<proteinExistence type="predicted"/>
<feature type="region of interest" description="Disordered" evidence="1">
    <location>
        <begin position="125"/>
        <end position="146"/>
    </location>
</feature>
<evidence type="ECO:0000313" key="2">
    <source>
        <dbReference type="EMBL" id="EEO27907.1"/>
    </source>
</evidence>
<protein>
    <submittedName>
        <fullName evidence="2">Uncharacterized protein</fullName>
    </submittedName>
</protein>
<dbReference type="EMBL" id="ACDP02000011">
    <property type="protein sequence ID" value="EEO27907.1"/>
    <property type="molecule type" value="Genomic_DNA"/>
</dbReference>
<keyword evidence="3" id="KW-1185">Reference proteome</keyword>
<gene>
    <name evidence="2" type="ORF">OFAG_01060</name>
</gene>
<feature type="compositionally biased region" description="Polar residues" evidence="1">
    <location>
        <begin position="45"/>
        <end position="58"/>
    </location>
</feature>
<dbReference type="Proteomes" id="UP000003973">
    <property type="component" value="Unassembled WGS sequence"/>
</dbReference>
<comment type="caution">
    <text evidence="2">The sequence shown here is derived from an EMBL/GenBank/DDBJ whole genome shotgun (WGS) entry which is preliminary data.</text>
</comment>
<evidence type="ECO:0000256" key="1">
    <source>
        <dbReference type="SAM" id="MobiDB-lite"/>
    </source>
</evidence>
<evidence type="ECO:0000313" key="3">
    <source>
        <dbReference type="Proteomes" id="UP000003973"/>
    </source>
</evidence>
<dbReference type="HOGENOM" id="CLU_640672_0_0_4"/>
<sequence length="478" mass="54075">MARQAKAKPFRFSARAVFSGKTDRTGPAPPRFPEKGDEGAFSFSGKRQTQATDIMTSKQSREKSWAFRPADKIAGLSRLTLEEHTVFQPDGVTFRFRGYKTPPETKATVWRKRIAFSLAIASPETSAASPAVPQTPPKRTRSAPLSPAQKHYIKTLQTRLKALKARLPPPADDALERRYWDYIDPHSFIGAFRKAATIWNNPGIDLPAKCRQVNASLIELHDLLQAMQLPGELMRDDTQFTVVLAKILQLVRIVEEKAEKNGIGLPREVHELAHLLDDLTDRMIEGGNRLYGIEPDMTREERETQEHLERSAVLPGKPLEERLTILETLWENPRIDLDEKIRYLEKAIELIREAGAKKPVKVPCPHEEGIKRHLSAIGRHLREMEEDGLKIWQHRIAEGLADSANLWRKNAGLPPVSPEKWAGKIRLQSLDIQTEDNENGNIRFTATLGFQDRDGVFDGRLMYAVVENGAVKKPIRPE</sequence>